<gene>
    <name evidence="10" type="ORF">F9K24_04815</name>
</gene>
<dbReference type="EC" id="2.8.1.7" evidence="3 8"/>
<evidence type="ECO:0000256" key="3">
    <source>
        <dbReference type="ARBA" id="ARBA00012239"/>
    </source>
</evidence>
<dbReference type="InterPro" id="IPR020578">
    <property type="entry name" value="Aminotrans_V_PyrdxlP_BS"/>
</dbReference>
<dbReference type="GO" id="GO:0031071">
    <property type="term" value="F:cysteine desulfurase activity"/>
    <property type="evidence" value="ECO:0007669"/>
    <property type="project" value="UniProtKB-UniRule"/>
</dbReference>
<dbReference type="InterPro" id="IPR015424">
    <property type="entry name" value="PyrdxlP-dep_Trfase"/>
</dbReference>
<protein>
    <recommendedName>
        <fullName evidence="3 8">Cysteine desulfurase</fullName>
        <ecNumber evidence="3 8">2.8.1.7</ecNumber>
    </recommendedName>
</protein>
<dbReference type="CDD" id="cd06453">
    <property type="entry name" value="SufS_like"/>
    <property type="match status" value="1"/>
</dbReference>
<dbReference type="PANTHER" id="PTHR43586">
    <property type="entry name" value="CYSTEINE DESULFURASE"/>
    <property type="match status" value="1"/>
</dbReference>
<dbReference type="PANTHER" id="PTHR43586:SF8">
    <property type="entry name" value="CYSTEINE DESULFURASE 1, CHLOROPLASTIC"/>
    <property type="match status" value="1"/>
</dbReference>
<evidence type="ECO:0000256" key="2">
    <source>
        <dbReference type="ARBA" id="ARBA00010447"/>
    </source>
</evidence>
<dbReference type="SUPFAM" id="SSF53383">
    <property type="entry name" value="PLP-dependent transferases"/>
    <property type="match status" value="1"/>
</dbReference>
<dbReference type="NCBIfam" id="TIGR01979">
    <property type="entry name" value="sufS"/>
    <property type="match status" value="1"/>
</dbReference>
<comment type="similarity">
    <text evidence="2 8">Belongs to the class-V pyridoxal-phosphate-dependent aminotransferase family. Csd subfamily.</text>
</comment>
<evidence type="ECO:0000313" key="10">
    <source>
        <dbReference type="EMBL" id="KAB2934351.1"/>
    </source>
</evidence>
<dbReference type="AlphaFoldDB" id="A0A833H410"/>
<sequence length="414" mass="45853">MLDYKKIRDDFPILKELMNGKPLVFLDSAASSQKPQRVIEAFADYYRCRNANIHRGAYRLSYEATDLYEGTRRKMAKFIGAPEPESIIFTRNTTESINLIAYSYAMNNLREGDEIVVSELEHHSNLVPWMMAAKKTGAVLRHIPLTDDYRYDYSRLHEVLSDRTRIVSVAHMSNAVGTIHDLKRLGEAARSVNAIFAVDGAQGACHLPVDVQAIDCDFYSLSAHKMLGPTGVGVLYGRKKLLEKMEPFLGGGDMILTVSKDDFKPAPLPNKFEAGTPNIAGVVAFAVALEYLKQVGLENIHEHEMALTSYALEEMKKVPGIRLFGTEHMQERGGVLSFLIDGVHPHDIGSILDEEGIAIRAGHHCCEPFMKREGLPGTARASFYLYNGPEDVDALVLGLKKVASIFKVATPAGV</sequence>
<proteinExistence type="inferred from homology"/>
<dbReference type="Pfam" id="PF00266">
    <property type="entry name" value="Aminotran_5"/>
    <property type="match status" value="1"/>
</dbReference>
<dbReference type="EMBL" id="WBUI01000003">
    <property type="protein sequence ID" value="KAB2934351.1"/>
    <property type="molecule type" value="Genomic_DNA"/>
</dbReference>
<comment type="cofactor">
    <cofactor evidence="1 7">
        <name>pyridoxal 5'-phosphate</name>
        <dbReference type="ChEBI" id="CHEBI:597326"/>
    </cofactor>
</comment>
<dbReference type="Proteomes" id="UP000460298">
    <property type="component" value="Unassembled WGS sequence"/>
</dbReference>
<dbReference type="Gene3D" id="3.90.1150.10">
    <property type="entry name" value="Aspartate Aminotransferase, domain 1"/>
    <property type="match status" value="1"/>
</dbReference>
<dbReference type="GO" id="GO:0030170">
    <property type="term" value="F:pyridoxal phosphate binding"/>
    <property type="evidence" value="ECO:0007669"/>
    <property type="project" value="UniProtKB-UniRule"/>
</dbReference>
<dbReference type="InterPro" id="IPR015422">
    <property type="entry name" value="PyrdxlP-dep_Trfase_small"/>
</dbReference>
<comment type="function">
    <text evidence="8">Catalyzes the removal of elemental sulfur and selenium atoms from L-cysteine, L-cystine, L-selenocysteine, and L-selenocystine to produce L-alanine.</text>
</comment>
<comment type="caution">
    <text evidence="10">The sequence shown here is derived from an EMBL/GenBank/DDBJ whole genome shotgun (WGS) entry which is preliminary data.</text>
</comment>
<dbReference type="InterPro" id="IPR015421">
    <property type="entry name" value="PyrdxlP-dep_Trfase_major"/>
</dbReference>
<dbReference type="InterPro" id="IPR000192">
    <property type="entry name" value="Aminotrans_V_dom"/>
</dbReference>
<evidence type="ECO:0000256" key="4">
    <source>
        <dbReference type="ARBA" id="ARBA00022679"/>
    </source>
</evidence>
<reference evidence="10 11" key="1">
    <citation type="submission" date="2019-10" db="EMBL/GenBank/DDBJ databases">
        <title>Extracellular Electron Transfer in a Candidatus Methanoperedens spp. Enrichment Culture.</title>
        <authorList>
            <person name="Berger S."/>
            <person name="Rangel Shaw D."/>
            <person name="Berben T."/>
            <person name="In 'T Zandt M."/>
            <person name="Frank J."/>
            <person name="Reimann J."/>
            <person name="Jetten M.S.M."/>
            <person name="Welte C.U."/>
        </authorList>
    </citation>
    <scope>NUCLEOTIDE SEQUENCE [LARGE SCALE GENOMIC DNA]</scope>
    <source>
        <strain evidence="10">SB12</strain>
    </source>
</reference>
<evidence type="ECO:0000313" key="11">
    <source>
        <dbReference type="Proteomes" id="UP000460298"/>
    </source>
</evidence>
<evidence type="ECO:0000256" key="6">
    <source>
        <dbReference type="ARBA" id="ARBA00050776"/>
    </source>
</evidence>
<dbReference type="Gene3D" id="3.40.640.10">
    <property type="entry name" value="Type I PLP-dependent aspartate aminotransferase-like (Major domain)"/>
    <property type="match status" value="1"/>
</dbReference>
<dbReference type="InterPro" id="IPR010970">
    <property type="entry name" value="Cys_dSase_SufS"/>
</dbReference>
<evidence type="ECO:0000259" key="9">
    <source>
        <dbReference type="Pfam" id="PF00266"/>
    </source>
</evidence>
<comment type="catalytic activity">
    <reaction evidence="6 8">
        <text>(sulfur carrier)-H + L-cysteine = (sulfur carrier)-SH + L-alanine</text>
        <dbReference type="Rhea" id="RHEA:43892"/>
        <dbReference type="Rhea" id="RHEA-COMP:14737"/>
        <dbReference type="Rhea" id="RHEA-COMP:14739"/>
        <dbReference type="ChEBI" id="CHEBI:29917"/>
        <dbReference type="ChEBI" id="CHEBI:35235"/>
        <dbReference type="ChEBI" id="CHEBI:57972"/>
        <dbReference type="ChEBI" id="CHEBI:64428"/>
        <dbReference type="EC" id="2.8.1.7"/>
    </reaction>
</comment>
<organism evidence="10 11">
    <name type="scientific">Leptonema illini</name>
    <dbReference type="NCBI Taxonomy" id="183"/>
    <lineage>
        <taxon>Bacteria</taxon>
        <taxon>Pseudomonadati</taxon>
        <taxon>Spirochaetota</taxon>
        <taxon>Spirochaetia</taxon>
        <taxon>Leptospirales</taxon>
        <taxon>Leptospiraceae</taxon>
        <taxon>Leptonema</taxon>
    </lineage>
</organism>
<dbReference type="PROSITE" id="PS00595">
    <property type="entry name" value="AA_TRANSFER_CLASS_5"/>
    <property type="match status" value="1"/>
</dbReference>
<name>A0A833H410_9LEPT</name>
<evidence type="ECO:0000256" key="7">
    <source>
        <dbReference type="RuleBase" id="RU004504"/>
    </source>
</evidence>
<evidence type="ECO:0000256" key="5">
    <source>
        <dbReference type="ARBA" id="ARBA00022898"/>
    </source>
</evidence>
<feature type="domain" description="Aminotransferase class V" evidence="9">
    <location>
        <begin position="24"/>
        <end position="395"/>
    </location>
</feature>
<keyword evidence="5 8" id="KW-0663">Pyridoxal phosphate</keyword>
<evidence type="ECO:0000256" key="8">
    <source>
        <dbReference type="RuleBase" id="RU004506"/>
    </source>
</evidence>
<dbReference type="GO" id="GO:0006534">
    <property type="term" value="P:cysteine metabolic process"/>
    <property type="evidence" value="ECO:0007669"/>
    <property type="project" value="UniProtKB-UniRule"/>
</dbReference>
<evidence type="ECO:0000256" key="1">
    <source>
        <dbReference type="ARBA" id="ARBA00001933"/>
    </source>
</evidence>
<keyword evidence="4 8" id="KW-0808">Transferase</keyword>
<accession>A0A833H410</accession>